<keyword evidence="3" id="KW-0732">Signal</keyword>
<evidence type="ECO:0000256" key="1">
    <source>
        <dbReference type="PROSITE-ProRule" id="PRU00339"/>
    </source>
</evidence>
<feature type="signal peptide" evidence="3">
    <location>
        <begin position="1"/>
        <end position="19"/>
    </location>
</feature>
<evidence type="ECO:0000256" key="2">
    <source>
        <dbReference type="SAM" id="Phobius"/>
    </source>
</evidence>
<keyword evidence="5" id="KW-1185">Reference proteome</keyword>
<gene>
    <name evidence="4" type="ORF">D0817_08515</name>
</gene>
<sequence>MNKFKVFVVLVLVSFKTFACLNGETKVLANGVEAYIDHDGLVPQGHNFFRGEYPKLIIQLDSLYKETNDLDYISDKGYLLIVLGKYHEALKLYLNIEKIESNRYSTASNLGTLYELMGENQKAYDWIKKSVAINPESHNSSEWLHLKILEAKIRNLSNISGQFLTNASFGTTGIPETKLSKKEIDKLAKAVYFQVNERISFIEPKDNIISILLFELGNLVELKGEHENALQIYRKAREYGYDNDLIVARMINSAQGESEFYRERAWRFGIQLQNLRESRKVDSGYLFQIEMSLIILSVITILLLIVGIFFFLKWKKLNKAIPAS</sequence>
<proteinExistence type="predicted"/>
<feature type="transmembrane region" description="Helical" evidence="2">
    <location>
        <begin position="285"/>
        <end position="312"/>
    </location>
</feature>
<dbReference type="SMART" id="SM00028">
    <property type="entry name" value="TPR"/>
    <property type="match status" value="3"/>
</dbReference>
<evidence type="ECO:0000313" key="4">
    <source>
        <dbReference type="EMBL" id="RUT71160.1"/>
    </source>
</evidence>
<evidence type="ECO:0000256" key="3">
    <source>
        <dbReference type="SAM" id="SignalP"/>
    </source>
</evidence>
<dbReference type="AlphaFoldDB" id="A0A434A9V9"/>
<dbReference type="RefSeq" id="WP_127337944.1">
    <property type="nucleotide sequence ID" value="NZ_QWDM01000004.1"/>
</dbReference>
<dbReference type="SUPFAM" id="SSF48452">
    <property type="entry name" value="TPR-like"/>
    <property type="match status" value="1"/>
</dbReference>
<dbReference type="OrthoDB" id="1159555at2"/>
<keyword evidence="2" id="KW-0812">Transmembrane</keyword>
<keyword evidence="2" id="KW-1133">Transmembrane helix</keyword>
<dbReference type="PROSITE" id="PS50005">
    <property type="entry name" value="TPR"/>
    <property type="match status" value="1"/>
</dbReference>
<protein>
    <submittedName>
        <fullName evidence="4">Tetratricopeptide repeat protein</fullName>
    </submittedName>
</protein>
<dbReference type="InterPro" id="IPR019734">
    <property type="entry name" value="TPR_rpt"/>
</dbReference>
<accession>A0A434A9V9</accession>
<reference evidence="5" key="1">
    <citation type="journal article" date="2019" name="Syst. Appl. Microbiol.">
        <title>Flavobacterium circumlabens sp. nov. and Flavobacterium cupreum sp. nov., two psychrotrophic species isolated from Antarctic environmental samples.</title>
        <authorList>
            <person name="Kralova S."/>
            <person name="Busse H.-J."/>
            <person name="Svec P."/>
            <person name="Maslanova I."/>
            <person name="Stankova E."/>
            <person name="Bartak M."/>
            <person name="Sedlacek I."/>
        </authorList>
    </citation>
    <scope>NUCLEOTIDE SEQUENCE [LARGE SCALE GENOMIC DNA]</scope>
    <source>
        <strain evidence="5">CCM 8825</strain>
    </source>
</reference>
<dbReference type="EMBL" id="QWDM01000004">
    <property type="protein sequence ID" value="RUT71160.1"/>
    <property type="molecule type" value="Genomic_DNA"/>
</dbReference>
<dbReference type="Proteomes" id="UP000288102">
    <property type="component" value="Unassembled WGS sequence"/>
</dbReference>
<name>A0A434A9V9_9FLAO</name>
<feature type="repeat" description="TPR" evidence="1">
    <location>
        <begin position="104"/>
        <end position="137"/>
    </location>
</feature>
<feature type="chain" id="PRO_5019512423" evidence="3">
    <location>
        <begin position="20"/>
        <end position="324"/>
    </location>
</feature>
<evidence type="ECO:0000313" key="5">
    <source>
        <dbReference type="Proteomes" id="UP000288102"/>
    </source>
</evidence>
<dbReference type="InterPro" id="IPR011990">
    <property type="entry name" value="TPR-like_helical_dom_sf"/>
</dbReference>
<keyword evidence="1" id="KW-0802">TPR repeat</keyword>
<organism evidence="4 5">
    <name type="scientific">Flavobacterium cupreum</name>
    <dbReference type="NCBI Taxonomy" id="2133766"/>
    <lineage>
        <taxon>Bacteria</taxon>
        <taxon>Pseudomonadati</taxon>
        <taxon>Bacteroidota</taxon>
        <taxon>Flavobacteriia</taxon>
        <taxon>Flavobacteriales</taxon>
        <taxon>Flavobacteriaceae</taxon>
        <taxon>Flavobacterium</taxon>
    </lineage>
</organism>
<dbReference type="Gene3D" id="1.25.40.10">
    <property type="entry name" value="Tetratricopeptide repeat domain"/>
    <property type="match status" value="1"/>
</dbReference>
<keyword evidence="2" id="KW-0472">Membrane</keyword>
<comment type="caution">
    <text evidence="4">The sequence shown here is derived from an EMBL/GenBank/DDBJ whole genome shotgun (WGS) entry which is preliminary data.</text>
</comment>